<accession>A0A9Q8ZG04</accession>
<keyword evidence="19" id="KW-1185">Reference proteome</keyword>
<dbReference type="PANTHER" id="PTHR33048">
    <property type="entry name" value="PTH11-LIKE INTEGRAL MEMBRANE PROTEIN (AFU_ORTHOLOGUE AFUA_5G11245)"/>
    <property type="match status" value="1"/>
</dbReference>
<evidence type="ECO:0000256" key="14">
    <source>
        <dbReference type="PROSITE-ProRule" id="PRU01356"/>
    </source>
</evidence>
<dbReference type="VEuPathDB" id="FungiDB:yc1106_08799"/>
<sequence>MRPRGIAEYVGAVFALFTVVSGQQQIPQCAAKCLESSLKAQTVCAPTNMTCICTDEPLQKAIQTCVLSSCTVVEALAAQNATETMCGRPVRDITQITPIVSGVSGGLAIMAVLARCIAVGRNFAIDDVHAVLALLSALPMGILEFPMSYDGFGKDIWTIPPEKISRIIMFTWLTEIFYFIALTFAKISFLYFCLRIFPRRALRQRAYILIWVCVAYGLAFTLSCVFNCTPVSYIWHNWDGQHEGTCINFHIFAACHAAVNILLDILVLALPMPELLKLSMSQKNKIYVIMMFSIGIFTTVISIVRLRSLVKFAKSANPTWDSVPTAYWSVLEAFVSIFCVCMPALRRFLAIIFPSCFGSTQGSSRYANYNDMGPDLPNKVSDSARKNSKPSMNSWRKFGLDTGITKTMETHIESRAYAKEDDEVMLVEMGRGLPAVATSRV</sequence>
<feature type="transmembrane region" description="Helical" evidence="15">
    <location>
        <begin position="99"/>
        <end position="118"/>
    </location>
</feature>
<evidence type="ECO:0000313" key="18">
    <source>
        <dbReference type="EMBL" id="USP81525.1"/>
    </source>
</evidence>
<feature type="domain" description="CFEM" evidence="17">
    <location>
        <begin position="1"/>
        <end position="112"/>
    </location>
</feature>
<dbReference type="GO" id="GO:0098552">
    <property type="term" value="C:side of membrane"/>
    <property type="evidence" value="ECO:0007669"/>
    <property type="project" value="UniProtKB-KW"/>
</dbReference>
<feature type="transmembrane region" description="Helical" evidence="15">
    <location>
        <begin position="130"/>
        <end position="149"/>
    </location>
</feature>
<dbReference type="PROSITE" id="PS52012">
    <property type="entry name" value="CFEM"/>
    <property type="match status" value="1"/>
</dbReference>
<evidence type="ECO:0000256" key="8">
    <source>
        <dbReference type="ARBA" id="ARBA00022729"/>
    </source>
</evidence>
<evidence type="ECO:0000256" key="2">
    <source>
        <dbReference type="ARBA" id="ARBA00004589"/>
    </source>
</evidence>
<keyword evidence="9 15" id="KW-1133">Transmembrane helix</keyword>
<proteinExistence type="inferred from homology"/>
<comment type="subcellular location">
    <subcellularLocation>
        <location evidence="2">Membrane</location>
        <topology evidence="2">Lipid-anchor</topology>
        <topology evidence="2">GPI-anchor</topology>
    </subcellularLocation>
    <subcellularLocation>
        <location evidence="1">Membrane</location>
        <topology evidence="1">Multi-pass membrane protein</topology>
    </subcellularLocation>
    <subcellularLocation>
        <location evidence="3">Secreted</location>
    </subcellularLocation>
</comment>
<feature type="chain" id="PRO_5040241516" description="CFEM domain-containing protein" evidence="16">
    <location>
        <begin position="23"/>
        <end position="441"/>
    </location>
</feature>
<evidence type="ECO:0000256" key="7">
    <source>
        <dbReference type="ARBA" id="ARBA00022692"/>
    </source>
</evidence>
<feature type="transmembrane region" description="Helical" evidence="15">
    <location>
        <begin position="326"/>
        <end position="345"/>
    </location>
</feature>
<evidence type="ECO:0000256" key="1">
    <source>
        <dbReference type="ARBA" id="ARBA00004141"/>
    </source>
</evidence>
<name>A0A9Q8ZG04_CURCL</name>
<evidence type="ECO:0000256" key="6">
    <source>
        <dbReference type="ARBA" id="ARBA00022622"/>
    </source>
</evidence>
<dbReference type="PANTHER" id="PTHR33048:SF143">
    <property type="entry name" value="EXTRACELLULAR MEMBRANE PROTEIN CFEM DOMAIN-CONTAINING PROTEIN-RELATED"/>
    <property type="match status" value="1"/>
</dbReference>
<evidence type="ECO:0000256" key="12">
    <source>
        <dbReference type="ARBA" id="ARBA00023288"/>
    </source>
</evidence>
<dbReference type="InterPro" id="IPR052337">
    <property type="entry name" value="SAT4-like"/>
</dbReference>
<keyword evidence="12" id="KW-0449">Lipoprotein</keyword>
<comment type="similarity">
    <text evidence="13">Belongs to the SAT4 family.</text>
</comment>
<keyword evidence="8 16" id="KW-0732">Signal</keyword>
<keyword evidence="6" id="KW-0336">GPI-anchor</keyword>
<organism evidence="18 19">
    <name type="scientific">Curvularia clavata</name>
    <dbReference type="NCBI Taxonomy" id="95742"/>
    <lineage>
        <taxon>Eukaryota</taxon>
        <taxon>Fungi</taxon>
        <taxon>Dikarya</taxon>
        <taxon>Ascomycota</taxon>
        <taxon>Pezizomycotina</taxon>
        <taxon>Dothideomycetes</taxon>
        <taxon>Pleosporomycetidae</taxon>
        <taxon>Pleosporales</taxon>
        <taxon>Pleosporineae</taxon>
        <taxon>Pleosporaceae</taxon>
        <taxon>Curvularia</taxon>
    </lineage>
</organism>
<keyword evidence="11 14" id="KW-1015">Disulfide bond</keyword>
<keyword evidence="7 15" id="KW-0812">Transmembrane</keyword>
<dbReference type="OrthoDB" id="2496787at2759"/>
<feature type="disulfide bond" evidence="14">
    <location>
        <begin position="44"/>
        <end position="51"/>
    </location>
</feature>
<gene>
    <name evidence="18" type="ORF">yc1106_08799</name>
</gene>
<dbReference type="Proteomes" id="UP001056012">
    <property type="component" value="Chromosome 7"/>
</dbReference>
<feature type="disulfide bond" evidence="14">
    <location>
        <begin position="53"/>
        <end position="86"/>
    </location>
</feature>
<evidence type="ECO:0000313" key="19">
    <source>
        <dbReference type="Proteomes" id="UP001056012"/>
    </source>
</evidence>
<keyword evidence="10 15" id="KW-0472">Membrane</keyword>
<keyword evidence="6" id="KW-0325">Glycoprotein</keyword>
<evidence type="ECO:0000256" key="11">
    <source>
        <dbReference type="ARBA" id="ARBA00023157"/>
    </source>
</evidence>
<evidence type="ECO:0000256" key="16">
    <source>
        <dbReference type="SAM" id="SignalP"/>
    </source>
</evidence>
<evidence type="ECO:0000256" key="4">
    <source>
        <dbReference type="ARBA" id="ARBA00010031"/>
    </source>
</evidence>
<feature type="transmembrane region" description="Helical" evidence="15">
    <location>
        <begin position="169"/>
        <end position="194"/>
    </location>
</feature>
<feature type="transmembrane region" description="Helical" evidence="15">
    <location>
        <begin position="286"/>
        <end position="306"/>
    </location>
</feature>
<feature type="signal peptide" evidence="16">
    <location>
        <begin position="1"/>
        <end position="22"/>
    </location>
</feature>
<protein>
    <recommendedName>
        <fullName evidence="17">CFEM domain-containing protein</fullName>
    </recommendedName>
</protein>
<evidence type="ECO:0000256" key="5">
    <source>
        <dbReference type="ARBA" id="ARBA00022525"/>
    </source>
</evidence>
<dbReference type="Pfam" id="PF20684">
    <property type="entry name" value="Fung_rhodopsin"/>
    <property type="match status" value="1"/>
</dbReference>
<dbReference type="SMART" id="SM00747">
    <property type="entry name" value="CFEM"/>
    <property type="match status" value="1"/>
</dbReference>
<feature type="transmembrane region" description="Helical" evidence="15">
    <location>
        <begin position="206"/>
        <end position="235"/>
    </location>
</feature>
<dbReference type="AlphaFoldDB" id="A0A9Q8ZG04"/>
<evidence type="ECO:0000259" key="17">
    <source>
        <dbReference type="PROSITE" id="PS52012"/>
    </source>
</evidence>
<evidence type="ECO:0000256" key="3">
    <source>
        <dbReference type="ARBA" id="ARBA00004613"/>
    </source>
</evidence>
<evidence type="ECO:0000256" key="13">
    <source>
        <dbReference type="ARBA" id="ARBA00038359"/>
    </source>
</evidence>
<comment type="caution">
    <text evidence="14">Lacks conserved residue(s) required for the propagation of feature annotation.</text>
</comment>
<reference evidence="18" key="1">
    <citation type="submission" date="2021-12" db="EMBL/GenBank/DDBJ databases">
        <title>Curvularia clavata genome.</title>
        <authorList>
            <person name="Cao Y."/>
        </authorList>
    </citation>
    <scope>NUCLEOTIDE SEQUENCE</scope>
    <source>
        <strain evidence="18">Yc1106</strain>
    </source>
</reference>
<dbReference type="EMBL" id="CP089280">
    <property type="protein sequence ID" value="USP81525.1"/>
    <property type="molecule type" value="Genomic_DNA"/>
</dbReference>
<dbReference type="GO" id="GO:0005576">
    <property type="term" value="C:extracellular region"/>
    <property type="evidence" value="ECO:0007669"/>
    <property type="project" value="UniProtKB-SubCell"/>
</dbReference>
<dbReference type="Pfam" id="PF05730">
    <property type="entry name" value="CFEM"/>
    <property type="match status" value="1"/>
</dbReference>
<evidence type="ECO:0000256" key="9">
    <source>
        <dbReference type="ARBA" id="ARBA00022989"/>
    </source>
</evidence>
<evidence type="ECO:0000256" key="10">
    <source>
        <dbReference type="ARBA" id="ARBA00023136"/>
    </source>
</evidence>
<evidence type="ECO:0000256" key="15">
    <source>
        <dbReference type="SAM" id="Phobius"/>
    </source>
</evidence>
<feature type="transmembrane region" description="Helical" evidence="15">
    <location>
        <begin position="247"/>
        <end position="270"/>
    </location>
</feature>
<dbReference type="InterPro" id="IPR049326">
    <property type="entry name" value="Rhodopsin_dom_fungi"/>
</dbReference>
<keyword evidence="5" id="KW-0964">Secreted</keyword>
<dbReference type="InterPro" id="IPR008427">
    <property type="entry name" value="Extracellular_membr_CFEM_dom"/>
</dbReference>
<comment type="similarity">
    <text evidence="4">Belongs to the RBT5 family.</text>
</comment>